<evidence type="ECO:0000256" key="1">
    <source>
        <dbReference type="ARBA" id="ARBA00001947"/>
    </source>
</evidence>
<reference evidence="6 7" key="1">
    <citation type="submission" date="2019-12" db="EMBL/GenBank/DDBJ databases">
        <title>Microbes associate with the intestines of laboratory mice.</title>
        <authorList>
            <person name="Navarre W."/>
            <person name="Wong E."/>
        </authorList>
    </citation>
    <scope>NUCLEOTIDE SEQUENCE [LARGE SCALE GENOMIC DNA]</scope>
    <source>
        <strain evidence="6 7">NM82_D38</strain>
    </source>
</reference>
<organism evidence="6 7">
    <name type="scientific">Parasutterella muris</name>
    <dbReference type="NCBI Taxonomy" id="2565572"/>
    <lineage>
        <taxon>Bacteria</taxon>
        <taxon>Pseudomonadati</taxon>
        <taxon>Pseudomonadota</taxon>
        <taxon>Betaproteobacteria</taxon>
        <taxon>Burkholderiales</taxon>
        <taxon>Sutterellaceae</taxon>
        <taxon>Parasutterella</taxon>
    </lineage>
</organism>
<dbReference type="PANTHER" id="PTHR37326">
    <property type="entry name" value="BLL3975 PROTEIN"/>
    <property type="match status" value="1"/>
</dbReference>
<comment type="cofactor">
    <cofactor evidence="1">
        <name>Zn(2+)</name>
        <dbReference type="ChEBI" id="CHEBI:29105"/>
    </cofactor>
</comment>
<evidence type="ECO:0000256" key="4">
    <source>
        <dbReference type="ARBA" id="ARBA00022833"/>
    </source>
</evidence>
<dbReference type="CDD" id="cd06253">
    <property type="entry name" value="M14_ASTE_ASPA-like"/>
    <property type="match status" value="1"/>
</dbReference>
<gene>
    <name evidence="6" type="ORF">E5987_04600</name>
</gene>
<protein>
    <submittedName>
        <fullName evidence="6">Succinylglutamate desuccinylase</fullName>
    </submittedName>
</protein>
<accession>A0A6L6YG32</accession>
<dbReference type="SUPFAM" id="SSF53187">
    <property type="entry name" value="Zn-dependent exopeptidases"/>
    <property type="match status" value="1"/>
</dbReference>
<dbReference type="Pfam" id="PF24827">
    <property type="entry name" value="AstE_AspA_cat"/>
    <property type="match status" value="1"/>
</dbReference>
<evidence type="ECO:0000313" key="7">
    <source>
        <dbReference type="Proteomes" id="UP000472580"/>
    </source>
</evidence>
<feature type="domain" description="Succinylglutamate desuccinylase/Aspartoacylase catalytic" evidence="5">
    <location>
        <begin position="29"/>
        <end position="117"/>
    </location>
</feature>
<dbReference type="Gene3D" id="3.40.630.10">
    <property type="entry name" value="Zn peptidases"/>
    <property type="match status" value="1"/>
</dbReference>
<dbReference type="OrthoDB" id="9782876at2"/>
<dbReference type="GO" id="GO:0046872">
    <property type="term" value="F:metal ion binding"/>
    <property type="evidence" value="ECO:0007669"/>
    <property type="project" value="UniProtKB-KW"/>
</dbReference>
<keyword evidence="3" id="KW-0378">Hydrolase</keyword>
<dbReference type="InterPro" id="IPR055438">
    <property type="entry name" value="AstE_AspA_cat"/>
</dbReference>
<evidence type="ECO:0000256" key="3">
    <source>
        <dbReference type="ARBA" id="ARBA00022801"/>
    </source>
</evidence>
<name>A0A6L6YG32_9BURK</name>
<dbReference type="GO" id="GO:0016788">
    <property type="term" value="F:hydrolase activity, acting on ester bonds"/>
    <property type="evidence" value="ECO:0007669"/>
    <property type="project" value="InterPro"/>
</dbReference>
<evidence type="ECO:0000256" key="2">
    <source>
        <dbReference type="ARBA" id="ARBA00022723"/>
    </source>
</evidence>
<dbReference type="EMBL" id="WSRP01000011">
    <property type="protein sequence ID" value="MVX56487.1"/>
    <property type="molecule type" value="Genomic_DNA"/>
</dbReference>
<keyword evidence="2" id="KW-0479">Metal-binding</keyword>
<dbReference type="PANTHER" id="PTHR37326:SF1">
    <property type="entry name" value="BLL3975 PROTEIN"/>
    <property type="match status" value="1"/>
</dbReference>
<keyword evidence="7" id="KW-1185">Reference proteome</keyword>
<comment type="caution">
    <text evidence="6">The sequence shown here is derived from an EMBL/GenBank/DDBJ whole genome shotgun (WGS) entry which is preliminary data.</text>
</comment>
<dbReference type="InterPro" id="IPR053138">
    <property type="entry name" value="N-alpha-Ac-DABA_deacetylase"/>
</dbReference>
<sequence>MREELLYRMESAYREDFEIKAFHFGGTEKTLCIVGSLRGNEIQQLYIAGCLVKRFRKLEEEGRICRKHGLTVVPCGNPYSLNVRKRFWAMDNSDINRMFPGYDKGETTQRIAAGLFNKIQGYKYGVQLSSFYLPGDFVPHVRMMRTDYQDIGLAQLFGLPFAVLRKPIPFDTTTLNFNWQVWDTKAFSLYSRSTDRIDPQGAELAVSAVCRFLARMNVITDNVYGGYESTVLLEEELLTVKSQASGLFVPLVSSFTSVEKGQPLANIIDPLSGEIISQAVSPDVGIIFFAKDDSLVMENEILFKIVGKLHK</sequence>
<evidence type="ECO:0000313" key="6">
    <source>
        <dbReference type="EMBL" id="MVX56487.1"/>
    </source>
</evidence>
<dbReference type="Proteomes" id="UP000472580">
    <property type="component" value="Unassembled WGS sequence"/>
</dbReference>
<proteinExistence type="predicted"/>
<dbReference type="AlphaFoldDB" id="A0A6L6YG32"/>
<evidence type="ECO:0000259" key="5">
    <source>
        <dbReference type="Pfam" id="PF24827"/>
    </source>
</evidence>
<dbReference type="RefSeq" id="WP_160334922.1">
    <property type="nucleotide sequence ID" value="NZ_WSRP01000011.1"/>
</dbReference>
<keyword evidence="4" id="KW-0862">Zinc</keyword>